<dbReference type="Proteomes" id="UP000324222">
    <property type="component" value="Unassembled WGS sequence"/>
</dbReference>
<keyword evidence="2" id="KW-1185">Reference proteome</keyword>
<proteinExistence type="predicted"/>
<evidence type="ECO:0000313" key="2">
    <source>
        <dbReference type="Proteomes" id="UP000324222"/>
    </source>
</evidence>
<protein>
    <submittedName>
        <fullName evidence="1">Uncharacterized protein</fullName>
    </submittedName>
</protein>
<organism evidence="1 2">
    <name type="scientific">Portunus trituberculatus</name>
    <name type="common">Swimming crab</name>
    <name type="synonym">Neptunus trituberculatus</name>
    <dbReference type="NCBI Taxonomy" id="210409"/>
    <lineage>
        <taxon>Eukaryota</taxon>
        <taxon>Metazoa</taxon>
        <taxon>Ecdysozoa</taxon>
        <taxon>Arthropoda</taxon>
        <taxon>Crustacea</taxon>
        <taxon>Multicrustacea</taxon>
        <taxon>Malacostraca</taxon>
        <taxon>Eumalacostraca</taxon>
        <taxon>Eucarida</taxon>
        <taxon>Decapoda</taxon>
        <taxon>Pleocyemata</taxon>
        <taxon>Brachyura</taxon>
        <taxon>Eubrachyura</taxon>
        <taxon>Portunoidea</taxon>
        <taxon>Portunidae</taxon>
        <taxon>Portuninae</taxon>
        <taxon>Portunus</taxon>
    </lineage>
</organism>
<dbReference type="AlphaFoldDB" id="A0A5B7II88"/>
<evidence type="ECO:0000313" key="1">
    <source>
        <dbReference type="EMBL" id="MPC83542.1"/>
    </source>
</evidence>
<dbReference type="EMBL" id="VSRR010062791">
    <property type="protein sequence ID" value="MPC83542.1"/>
    <property type="molecule type" value="Genomic_DNA"/>
</dbReference>
<reference evidence="1 2" key="1">
    <citation type="submission" date="2019-05" db="EMBL/GenBank/DDBJ databases">
        <title>Another draft genome of Portunus trituberculatus and its Hox gene families provides insights of decapod evolution.</title>
        <authorList>
            <person name="Jeong J.-H."/>
            <person name="Song I."/>
            <person name="Kim S."/>
            <person name="Choi T."/>
            <person name="Kim D."/>
            <person name="Ryu S."/>
            <person name="Kim W."/>
        </authorList>
    </citation>
    <scope>NUCLEOTIDE SEQUENCE [LARGE SCALE GENOMIC DNA]</scope>
    <source>
        <tissue evidence="1">Muscle</tissue>
    </source>
</reference>
<accession>A0A5B7II88</accession>
<comment type="caution">
    <text evidence="1">The sequence shown here is derived from an EMBL/GenBank/DDBJ whole genome shotgun (WGS) entry which is preliminary data.</text>
</comment>
<name>A0A5B7II88_PORTR</name>
<gene>
    <name evidence="1" type="ORF">E2C01_078254</name>
</gene>
<sequence length="78" mass="8802">MEISCSLSSPCSFLLPTPAVHLHDIPPPTFFYPLWQEQKEVFVVSVAAHCTSLPHPSTMAGQHHHHQLAKKVCVCWRE</sequence>